<proteinExistence type="inferred from homology"/>
<dbReference type="SUPFAM" id="SSF144083">
    <property type="entry name" value="Magnesium transport protein CorA, transmembrane region"/>
    <property type="match status" value="1"/>
</dbReference>
<keyword evidence="5 8" id="KW-0812">Transmembrane</keyword>
<dbReference type="Gene3D" id="3.30.460.20">
    <property type="entry name" value="CorA soluble domain-like"/>
    <property type="match status" value="1"/>
</dbReference>
<evidence type="ECO:0000256" key="4">
    <source>
        <dbReference type="ARBA" id="ARBA00022475"/>
    </source>
</evidence>
<reference evidence="9 10" key="1">
    <citation type="submission" date="2024-02" db="EMBL/GenBank/DDBJ databases">
        <title>Whole genome sequencing and characterization of Corynebacterium isolated from the ocular surface of dry eye disease sufferers.</title>
        <authorList>
            <person name="Naqvi M."/>
        </authorList>
    </citation>
    <scope>NUCLEOTIDE SEQUENCE [LARGE SCALE GENOMIC DNA]</scope>
    <source>
        <strain evidence="9 10">PCRF</strain>
    </source>
</reference>
<name>A0ABU8P190_9CORY</name>
<evidence type="ECO:0000256" key="5">
    <source>
        <dbReference type="ARBA" id="ARBA00022692"/>
    </source>
</evidence>
<evidence type="ECO:0000256" key="3">
    <source>
        <dbReference type="ARBA" id="ARBA00022448"/>
    </source>
</evidence>
<dbReference type="PANTHER" id="PTHR46494:SF1">
    <property type="entry name" value="CORA FAMILY METAL ION TRANSPORTER (EUROFUNG)"/>
    <property type="match status" value="1"/>
</dbReference>
<comment type="subcellular location">
    <subcellularLocation>
        <location evidence="1">Cell membrane</location>
        <topology evidence="1">Multi-pass membrane protein</topology>
    </subcellularLocation>
</comment>
<evidence type="ECO:0000256" key="1">
    <source>
        <dbReference type="ARBA" id="ARBA00004651"/>
    </source>
</evidence>
<keyword evidence="10" id="KW-1185">Reference proteome</keyword>
<accession>A0ABU8P190</accession>
<dbReference type="Pfam" id="PF01544">
    <property type="entry name" value="CorA"/>
    <property type="match status" value="1"/>
</dbReference>
<evidence type="ECO:0000313" key="10">
    <source>
        <dbReference type="Proteomes" id="UP001359781"/>
    </source>
</evidence>
<dbReference type="InterPro" id="IPR045863">
    <property type="entry name" value="CorA_TM1_TM2"/>
</dbReference>
<dbReference type="Gene3D" id="1.20.58.340">
    <property type="entry name" value="Magnesium transport protein CorA, transmembrane region"/>
    <property type="match status" value="2"/>
</dbReference>
<comment type="similarity">
    <text evidence="2">Belongs to the CorA metal ion transporter (MIT) (TC 1.A.35) family.</text>
</comment>
<dbReference type="Proteomes" id="UP001359781">
    <property type="component" value="Unassembled WGS sequence"/>
</dbReference>
<dbReference type="InterPro" id="IPR002523">
    <property type="entry name" value="MgTranspt_CorA/ZnTranspt_ZntB"/>
</dbReference>
<keyword evidence="4" id="KW-1003">Cell membrane</keyword>
<comment type="caution">
    <text evidence="9">The sequence shown here is derived from an EMBL/GenBank/DDBJ whole genome shotgun (WGS) entry which is preliminary data.</text>
</comment>
<dbReference type="SUPFAM" id="SSF143865">
    <property type="entry name" value="CorA soluble domain-like"/>
    <property type="match status" value="1"/>
</dbReference>
<feature type="transmembrane region" description="Helical" evidence="8">
    <location>
        <begin position="285"/>
        <end position="305"/>
    </location>
</feature>
<dbReference type="InterPro" id="IPR045861">
    <property type="entry name" value="CorA_cytoplasmic_dom"/>
</dbReference>
<evidence type="ECO:0000256" key="7">
    <source>
        <dbReference type="ARBA" id="ARBA00023136"/>
    </source>
</evidence>
<evidence type="ECO:0000256" key="6">
    <source>
        <dbReference type="ARBA" id="ARBA00022989"/>
    </source>
</evidence>
<dbReference type="RefSeq" id="WP_337890269.1">
    <property type="nucleotide sequence ID" value="NZ_JBAHVI010000006.1"/>
</dbReference>
<dbReference type="EMBL" id="JBAHVJ010000006">
    <property type="protein sequence ID" value="MEJ4100124.1"/>
    <property type="molecule type" value="Genomic_DNA"/>
</dbReference>
<keyword evidence="3" id="KW-0813">Transport</keyword>
<dbReference type="CDD" id="cd12830">
    <property type="entry name" value="MtCorA-like"/>
    <property type="match status" value="1"/>
</dbReference>
<protein>
    <submittedName>
        <fullName evidence="9">Magnesium and cobalt transport protein CorA</fullName>
    </submittedName>
</protein>
<evidence type="ECO:0000256" key="8">
    <source>
        <dbReference type="SAM" id="Phobius"/>
    </source>
</evidence>
<dbReference type="PANTHER" id="PTHR46494">
    <property type="entry name" value="CORA FAMILY METAL ION TRANSPORTER (EUROFUNG)"/>
    <property type="match status" value="1"/>
</dbReference>
<gene>
    <name evidence="9" type="ORF">V5S96_07110</name>
</gene>
<evidence type="ECO:0000313" key="9">
    <source>
        <dbReference type="EMBL" id="MEJ4100124.1"/>
    </source>
</evidence>
<feature type="transmembrane region" description="Helical" evidence="8">
    <location>
        <begin position="254"/>
        <end position="273"/>
    </location>
</feature>
<keyword evidence="7 8" id="KW-0472">Membrane</keyword>
<organism evidence="9 10">
    <name type="scientific">Corynebacterium mastitidis</name>
    <dbReference type="NCBI Taxonomy" id="161890"/>
    <lineage>
        <taxon>Bacteria</taxon>
        <taxon>Bacillati</taxon>
        <taxon>Actinomycetota</taxon>
        <taxon>Actinomycetes</taxon>
        <taxon>Mycobacteriales</taxon>
        <taxon>Corynebacteriaceae</taxon>
        <taxon>Corynebacterium</taxon>
    </lineage>
</organism>
<evidence type="ECO:0000256" key="2">
    <source>
        <dbReference type="ARBA" id="ARBA00009765"/>
    </source>
</evidence>
<keyword evidence="6 8" id="KW-1133">Transmembrane helix</keyword>
<sequence>MDVCRTFRNGAPASGPGDFTWVDLEHPSSARMLEVAQRFDLDELIVEDAVTARQRPKVERYDSHLFLVIRTVAYTEEPSDPRQIIRTGEVHMVVGPDFLLTVRHGAQVAGLISGMDRPLELEDHGPFSLAWRAADLIVEDYASIADELEQDLNDLEEAVFNPSSDFHIDEIYQLKREVLEMRHSLDPLPAALGALLTRHQDLLSKEVRSYFRDVADNANIARDRVVNFDERLSALIDAGAAKISLQQNQDMRKLSVLVGMVALPTLIAGIYGMNFEDMPELHWSFGYPLALGSMAASVLLVLWVCRRRGWI</sequence>